<keyword evidence="2" id="KW-0597">Phosphoprotein</keyword>
<dbReference type="GO" id="GO:0043041">
    <property type="term" value="P:amino acid activation for nonribosomal peptide biosynthetic process"/>
    <property type="evidence" value="ECO:0007669"/>
    <property type="project" value="TreeGrafter"/>
</dbReference>
<dbReference type="GO" id="GO:0005737">
    <property type="term" value="C:cytoplasm"/>
    <property type="evidence" value="ECO:0007669"/>
    <property type="project" value="TreeGrafter"/>
</dbReference>
<dbReference type="PROSITE" id="PS50075">
    <property type="entry name" value="CARRIER"/>
    <property type="match status" value="1"/>
</dbReference>
<dbReference type="AlphaFoldDB" id="A0A3N7HVE6"/>
<dbReference type="SUPFAM" id="SSF56801">
    <property type="entry name" value="Acetyl-CoA synthetase-like"/>
    <property type="match status" value="1"/>
</dbReference>
<dbReference type="InterPro" id="IPR010071">
    <property type="entry name" value="AA_adenyl_dom"/>
</dbReference>
<dbReference type="CDD" id="cd05930">
    <property type="entry name" value="A_NRPS"/>
    <property type="match status" value="1"/>
</dbReference>
<evidence type="ECO:0000256" key="4">
    <source>
        <dbReference type="SAM" id="Phobius"/>
    </source>
</evidence>
<feature type="transmembrane region" description="Helical" evidence="4">
    <location>
        <begin position="1036"/>
        <end position="1056"/>
    </location>
</feature>
<name>A0A3N7HVE6_9BURK</name>
<dbReference type="OrthoDB" id="9766486at2"/>
<reference evidence="6 7" key="2">
    <citation type="submission" date="2018-12" db="EMBL/GenBank/DDBJ databases">
        <title>Rhizobacter gummiphilus sp. nov., a rubber-degrading bacterium isolated from the soil of a botanical garden in Japan.</title>
        <authorList>
            <person name="Shunsuke S.S."/>
        </authorList>
    </citation>
    <scope>NUCLEOTIDE SEQUENCE [LARGE SCALE GENOMIC DNA]</scope>
    <source>
        <strain evidence="6 7">S-16</strain>
    </source>
</reference>
<dbReference type="PANTHER" id="PTHR45527">
    <property type="entry name" value="NONRIBOSOMAL PEPTIDE SYNTHETASE"/>
    <property type="match status" value="1"/>
</dbReference>
<dbReference type="Pfam" id="PF00550">
    <property type="entry name" value="PP-binding"/>
    <property type="match status" value="1"/>
</dbReference>
<keyword evidence="4" id="KW-1133">Transmembrane helix</keyword>
<keyword evidence="4" id="KW-0472">Membrane</keyword>
<sequence length="1188" mass="127657">MQSPNQGRGAQARDAHPSHPSTSEIAWFELPADLGRCDDQAARIEAETRLNAGPQGWKHGVVACFATLLHRHTNQSSLALAVVDAQEPLRVVGIEFEDGTLLSQVIGACQAAAPAPAAATPSTVCLLDAEANPLAGSAPLALACSADGDALRVRLSFDGRLFRAERMSELLAQLGVLWDQACRDANRPVLTYSLMTDLGRRLLPDPSQPIEVPRYPLMPEAFAAMAASRPDDVAIRKAGRTWSYREVDRSSSALAATLCGLGVTPSDVVVVTGPRSFGTVSSVLGTFRSGATLLTIDPKLPLDRQRVMVQQASARFMVRIGPSSALDGDGLQVIEIDPDSGLVKGAAPGAVSQSALPDLVPSAPAYIFFTSGSTGVPKGVVGCHQGLAHFLDWQRKTFEIGPGDRAAQITTLSFDMVLRDMFLALTSGATLSIPEEADVLDPGAILSWMASERISVLHVVPSLLRAWINNAPEGLKLPALRRVFLAGEPLTDSLIKSFRASFGEKDALVTNFYGPTETTLIKCFHPVLQPEPGVQPVGRPQPQTQIVILNRAKQVCGVHELGEIAIRTPFRTLGYLNAPETTAKVFVPNPFSDQAGDLLYMTGDSGCYRADGLIVMRGRMDNQVKIRGVRVEPGEIEAAIGHCPGVKEAAVVAHEGEQGKYLVAYVVFSASQPTSSVRDFLRARLPENMVPSAFVVLDALPLLPNGKVNRKALTPPAASPEPATAPLDAADAPRNAREAELIAIWQSVLGHGRVGVNDSFVELGGDSLTAITALVRMQRLGIPDGYARGIFQGWSIRQIVQMAEGKAPVEDMGMPPKVRTNLFVNVMRGVLVAILVAGHWFEGLLNRLPDAWHGVGSTLMPLFNAATPGFALMFGLSLGYIFLPRYASEPQAATKTLRQAMWLVIGGVFVRAAFDIGMLVSNGVALDSTLFFTSFYSALLYYAIALATAPWWFRLITRSSNVYRTVFLMAVAAHFIYQGFQWLFLEQQRTGFVELMRLMVVAKFNYFNMSAGALCGLAGGYYLHEWSQGKHALSDLSQRLGLAGLAATVFGLGLLYQSTGSFEQIQNAAIMPLWKWIFYGGTVLLMASLLSVALNAHERLPAPARVGFNLLGVLGQLSLPIFVCHNLVLRIKGLLVHWGMPGGPALIIPLAMFFGGFGWVMAKLYALYYGSVSGAASKAQEQPAGASA</sequence>
<dbReference type="PROSITE" id="PS00012">
    <property type="entry name" value="PHOSPHOPANTETHEINE"/>
    <property type="match status" value="1"/>
</dbReference>
<dbReference type="Gene3D" id="1.10.1200.10">
    <property type="entry name" value="ACP-like"/>
    <property type="match status" value="1"/>
</dbReference>
<keyword evidence="4" id="KW-0812">Transmembrane</keyword>
<feature type="transmembrane region" description="Helical" evidence="4">
    <location>
        <begin position="903"/>
        <end position="924"/>
    </location>
</feature>
<reference evidence="6 7" key="1">
    <citation type="submission" date="2018-08" db="EMBL/GenBank/DDBJ databases">
        <authorList>
            <person name="Khan S.A."/>
            <person name="Jeon C.O."/>
            <person name="Chun B.H."/>
            <person name="Jeong S.E."/>
        </authorList>
    </citation>
    <scope>NUCLEOTIDE SEQUENCE [LARGE SCALE GENOMIC DNA]</scope>
    <source>
        <strain evidence="6 7">S-16</strain>
    </source>
</reference>
<feature type="transmembrane region" description="Helical" evidence="4">
    <location>
        <begin position="965"/>
        <end position="984"/>
    </location>
</feature>
<dbReference type="EMBL" id="QUSW01000001">
    <property type="protein sequence ID" value="RQP26340.1"/>
    <property type="molecule type" value="Genomic_DNA"/>
</dbReference>
<dbReference type="PANTHER" id="PTHR45527:SF1">
    <property type="entry name" value="FATTY ACID SYNTHASE"/>
    <property type="match status" value="1"/>
</dbReference>
<dbReference type="GO" id="GO:0044550">
    <property type="term" value="P:secondary metabolite biosynthetic process"/>
    <property type="evidence" value="ECO:0007669"/>
    <property type="project" value="TreeGrafter"/>
</dbReference>
<dbReference type="InterPro" id="IPR036736">
    <property type="entry name" value="ACP-like_sf"/>
</dbReference>
<dbReference type="NCBIfam" id="TIGR01733">
    <property type="entry name" value="AA-adenyl-dom"/>
    <property type="match status" value="1"/>
</dbReference>
<dbReference type="InterPro" id="IPR000873">
    <property type="entry name" value="AMP-dep_synth/lig_dom"/>
</dbReference>
<organism evidence="6 7">
    <name type="scientific">Piscinibacter terrae</name>
    <dbReference type="NCBI Taxonomy" id="2496871"/>
    <lineage>
        <taxon>Bacteria</taxon>
        <taxon>Pseudomonadati</taxon>
        <taxon>Pseudomonadota</taxon>
        <taxon>Betaproteobacteria</taxon>
        <taxon>Burkholderiales</taxon>
        <taxon>Sphaerotilaceae</taxon>
        <taxon>Piscinibacter</taxon>
    </lineage>
</organism>
<dbReference type="InterPro" id="IPR042099">
    <property type="entry name" value="ANL_N_sf"/>
</dbReference>
<dbReference type="Pfam" id="PF13193">
    <property type="entry name" value="AMP-binding_C"/>
    <property type="match status" value="1"/>
</dbReference>
<feature type="transmembrane region" description="Helical" evidence="4">
    <location>
        <begin position="930"/>
        <end position="953"/>
    </location>
</feature>
<evidence type="ECO:0000256" key="3">
    <source>
        <dbReference type="SAM" id="MobiDB-lite"/>
    </source>
</evidence>
<feature type="transmembrane region" description="Helical" evidence="4">
    <location>
        <begin position="1148"/>
        <end position="1168"/>
    </location>
</feature>
<dbReference type="Proteomes" id="UP000267464">
    <property type="component" value="Unassembled WGS sequence"/>
</dbReference>
<dbReference type="RefSeq" id="WP_124539019.1">
    <property type="nucleotide sequence ID" value="NZ_QUSW01000001.1"/>
</dbReference>
<protein>
    <submittedName>
        <fullName evidence="6">Amino acid adenylation domain-containing protein</fullName>
    </submittedName>
</protein>
<dbReference type="InterPro" id="IPR045851">
    <property type="entry name" value="AMP-bd_C_sf"/>
</dbReference>
<dbReference type="InterPro" id="IPR006162">
    <property type="entry name" value="Ppantetheine_attach_site"/>
</dbReference>
<evidence type="ECO:0000256" key="1">
    <source>
        <dbReference type="ARBA" id="ARBA00022450"/>
    </source>
</evidence>
<feature type="region of interest" description="Disordered" evidence="3">
    <location>
        <begin position="1"/>
        <end position="21"/>
    </location>
</feature>
<dbReference type="PROSITE" id="PS00455">
    <property type="entry name" value="AMP_BINDING"/>
    <property type="match status" value="1"/>
</dbReference>
<dbReference type="InterPro" id="IPR020845">
    <property type="entry name" value="AMP-binding_CS"/>
</dbReference>
<dbReference type="Pfam" id="PF00501">
    <property type="entry name" value="AMP-binding"/>
    <property type="match status" value="1"/>
</dbReference>
<dbReference type="SUPFAM" id="SSF47336">
    <property type="entry name" value="ACP-like"/>
    <property type="match status" value="1"/>
</dbReference>
<keyword evidence="1" id="KW-0596">Phosphopantetheine</keyword>
<feature type="transmembrane region" description="Helical" evidence="4">
    <location>
        <begin position="1106"/>
        <end position="1128"/>
    </location>
</feature>
<dbReference type="GO" id="GO:0031177">
    <property type="term" value="F:phosphopantetheine binding"/>
    <property type="evidence" value="ECO:0007669"/>
    <property type="project" value="TreeGrafter"/>
</dbReference>
<evidence type="ECO:0000259" key="5">
    <source>
        <dbReference type="PROSITE" id="PS50075"/>
    </source>
</evidence>
<keyword evidence="7" id="KW-1185">Reference proteome</keyword>
<accession>A0A3N7HVE6</accession>
<evidence type="ECO:0000313" key="7">
    <source>
        <dbReference type="Proteomes" id="UP000267464"/>
    </source>
</evidence>
<proteinExistence type="predicted"/>
<dbReference type="Gene3D" id="3.30.300.30">
    <property type="match status" value="1"/>
</dbReference>
<feature type="domain" description="Carrier" evidence="5">
    <location>
        <begin position="732"/>
        <end position="807"/>
    </location>
</feature>
<evidence type="ECO:0000313" key="6">
    <source>
        <dbReference type="EMBL" id="RQP26340.1"/>
    </source>
</evidence>
<feature type="transmembrane region" description="Helical" evidence="4">
    <location>
        <begin position="1004"/>
        <end position="1024"/>
    </location>
</feature>
<comment type="caution">
    <text evidence="6">The sequence shown here is derived from an EMBL/GenBank/DDBJ whole genome shotgun (WGS) entry which is preliminary data.</text>
</comment>
<evidence type="ECO:0000256" key="2">
    <source>
        <dbReference type="ARBA" id="ARBA00022553"/>
    </source>
</evidence>
<dbReference type="InterPro" id="IPR025110">
    <property type="entry name" value="AMP-bd_C"/>
</dbReference>
<dbReference type="InterPro" id="IPR009081">
    <property type="entry name" value="PP-bd_ACP"/>
</dbReference>
<dbReference type="Gene3D" id="3.40.50.12780">
    <property type="entry name" value="N-terminal domain of ligase-like"/>
    <property type="match status" value="1"/>
</dbReference>
<feature type="transmembrane region" description="Helical" evidence="4">
    <location>
        <begin position="1076"/>
        <end position="1094"/>
    </location>
</feature>
<feature type="transmembrane region" description="Helical" evidence="4">
    <location>
        <begin position="861"/>
        <end position="883"/>
    </location>
</feature>
<gene>
    <name evidence="6" type="ORF">DZC73_04765</name>
</gene>